<evidence type="ECO:0000256" key="3">
    <source>
        <dbReference type="ARBA" id="ARBA00023163"/>
    </source>
</evidence>
<dbReference type="SUPFAM" id="SSF46689">
    <property type="entry name" value="Homeodomain-like"/>
    <property type="match status" value="1"/>
</dbReference>
<dbReference type="PRINTS" id="PR00455">
    <property type="entry name" value="HTHTETR"/>
</dbReference>
<protein>
    <submittedName>
        <fullName evidence="6">TetR/AcrR family transcriptional regulator</fullName>
    </submittedName>
</protein>
<dbReference type="InterPro" id="IPR009057">
    <property type="entry name" value="Homeodomain-like_sf"/>
</dbReference>
<dbReference type="GO" id="GO:0000976">
    <property type="term" value="F:transcription cis-regulatory region binding"/>
    <property type="evidence" value="ECO:0007669"/>
    <property type="project" value="TreeGrafter"/>
</dbReference>
<reference evidence="6" key="1">
    <citation type="submission" date="2023-01" db="EMBL/GenBank/DDBJ databases">
        <title>The genome sequence of Kordiimonadaceae bacterium 6D33.</title>
        <authorList>
            <person name="Liu Y."/>
        </authorList>
    </citation>
    <scope>NUCLEOTIDE SEQUENCE</scope>
    <source>
        <strain evidence="6">6D33</strain>
    </source>
</reference>
<dbReference type="Gene3D" id="1.10.357.10">
    <property type="entry name" value="Tetracycline Repressor, domain 2"/>
    <property type="match status" value="1"/>
</dbReference>
<organism evidence="6 7">
    <name type="scientific">Gimibacter soli</name>
    <dbReference type="NCBI Taxonomy" id="3024400"/>
    <lineage>
        <taxon>Bacteria</taxon>
        <taxon>Pseudomonadati</taxon>
        <taxon>Pseudomonadota</taxon>
        <taxon>Alphaproteobacteria</taxon>
        <taxon>Kordiimonadales</taxon>
        <taxon>Temperatibacteraceae</taxon>
        <taxon>Gimibacter</taxon>
    </lineage>
</organism>
<dbReference type="Proteomes" id="UP001217500">
    <property type="component" value="Chromosome"/>
</dbReference>
<proteinExistence type="predicted"/>
<evidence type="ECO:0000256" key="2">
    <source>
        <dbReference type="ARBA" id="ARBA00023125"/>
    </source>
</evidence>
<evidence type="ECO:0000259" key="5">
    <source>
        <dbReference type="PROSITE" id="PS50977"/>
    </source>
</evidence>
<dbReference type="Pfam" id="PF00440">
    <property type="entry name" value="TetR_N"/>
    <property type="match status" value="1"/>
</dbReference>
<keyword evidence="3" id="KW-0804">Transcription</keyword>
<feature type="domain" description="HTH tetR-type" evidence="5">
    <location>
        <begin position="19"/>
        <end position="79"/>
    </location>
</feature>
<dbReference type="EMBL" id="CP116805">
    <property type="protein sequence ID" value="WCL53399.1"/>
    <property type="molecule type" value="Genomic_DNA"/>
</dbReference>
<gene>
    <name evidence="6" type="ORF">PH603_12705</name>
</gene>
<dbReference type="PANTHER" id="PTHR30055:SF234">
    <property type="entry name" value="HTH-TYPE TRANSCRIPTIONAL REGULATOR BETI"/>
    <property type="match status" value="1"/>
</dbReference>
<accession>A0AAF0BJR1</accession>
<dbReference type="KEGG" id="gso:PH603_12705"/>
<dbReference type="InterPro" id="IPR001647">
    <property type="entry name" value="HTH_TetR"/>
</dbReference>
<dbReference type="InterPro" id="IPR050109">
    <property type="entry name" value="HTH-type_TetR-like_transc_reg"/>
</dbReference>
<dbReference type="PANTHER" id="PTHR30055">
    <property type="entry name" value="HTH-TYPE TRANSCRIPTIONAL REGULATOR RUTR"/>
    <property type="match status" value="1"/>
</dbReference>
<dbReference type="RefSeq" id="WP_289502911.1">
    <property type="nucleotide sequence ID" value="NZ_CP116805.1"/>
</dbReference>
<dbReference type="PROSITE" id="PS50977">
    <property type="entry name" value="HTH_TETR_2"/>
    <property type="match status" value="1"/>
</dbReference>
<keyword evidence="2 4" id="KW-0238">DNA-binding</keyword>
<keyword evidence="7" id="KW-1185">Reference proteome</keyword>
<dbReference type="AlphaFoldDB" id="A0AAF0BJR1"/>
<sequence length="221" mass="25049">MRTLTLQHRHEKATSEKGRKRVELILNAARDVLINEGYPSLSMRKIAAKAGITLGNLSYYYATKSDLLLDLVDAIIQGYVGWWNVILADETLKAEDQFLQIIRMIIEDLDTRETTHFFPELWALANHEAFAAEAMEHVYSLVREMLIGIMRRLNPSHSDNEREALAYFICGSFEGQTVFAGYQGTGNRHLGLIANISAWSFLNLIYNITSEEIRGLPATGR</sequence>
<dbReference type="GO" id="GO:0003700">
    <property type="term" value="F:DNA-binding transcription factor activity"/>
    <property type="evidence" value="ECO:0007669"/>
    <property type="project" value="TreeGrafter"/>
</dbReference>
<evidence type="ECO:0000256" key="4">
    <source>
        <dbReference type="PROSITE-ProRule" id="PRU00335"/>
    </source>
</evidence>
<evidence type="ECO:0000256" key="1">
    <source>
        <dbReference type="ARBA" id="ARBA00023015"/>
    </source>
</evidence>
<evidence type="ECO:0000313" key="6">
    <source>
        <dbReference type="EMBL" id="WCL53399.1"/>
    </source>
</evidence>
<name>A0AAF0BJR1_9PROT</name>
<feature type="DNA-binding region" description="H-T-H motif" evidence="4">
    <location>
        <begin position="42"/>
        <end position="61"/>
    </location>
</feature>
<evidence type="ECO:0000313" key="7">
    <source>
        <dbReference type="Proteomes" id="UP001217500"/>
    </source>
</evidence>
<keyword evidence="1" id="KW-0805">Transcription regulation</keyword>